<dbReference type="Pfam" id="PF02472">
    <property type="entry name" value="ExbD"/>
    <property type="match status" value="1"/>
</dbReference>
<keyword evidence="3" id="KW-1003">Cell membrane</keyword>
<reference evidence="9 10" key="1">
    <citation type="submission" date="2024-09" db="EMBL/GenBank/DDBJ databases">
        <authorList>
            <person name="Sun Q."/>
            <person name="Mori K."/>
        </authorList>
    </citation>
    <scope>NUCLEOTIDE SEQUENCE [LARGE SCALE GENOMIC DNA]</scope>
    <source>
        <strain evidence="9 10">ATCC 51285</strain>
    </source>
</reference>
<evidence type="ECO:0000256" key="5">
    <source>
        <dbReference type="ARBA" id="ARBA00022989"/>
    </source>
</evidence>
<evidence type="ECO:0000256" key="2">
    <source>
        <dbReference type="ARBA" id="ARBA00005811"/>
    </source>
</evidence>
<dbReference type="Proteomes" id="UP001589628">
    <property type="component" value="Unassembled WGS sequence"/>
</dbReference>
<gene>
    <name evidence="9" type="ORF">ACFFLH_04140</name>
</gene>
<feature type="transmembrane region" description="Helical" evidence="8">
    <location>
        <begin position="12"/>
        <end position="31"/>
    </location>
</feature>
<keyword evidence="7" id="KW-0653">Protein transport</keyword>
<evidence type="ECO:0000313" key="9">
    <source>
        <dbReference type="EMBL" id="MFB9885594.1"/>
    </source>
</evidence>
<sequence length="138" mass="14874">MKFRRQRREEASVNLTPLIDVVFLLLIFFMVSTTFERDRPLQLSLPSSAASVEESPPEAIEVSISADGQVAVNDQLLQDGELGTLLQALRALGKGNAEVPILISADASTPHQFVVRALDAAGQAGHPQVRILTAAQSQ</sequence>
<keyword evidence="10" id="KW-1185">Reference proteome</keyword>
<name>A0ABV5Z8J5_9GAMM</name>
<protein>
    <submittedName>
        <fullName evidence="9">ExbD/TolR family protein</fullName>
    </submittedName>
</protein>
<comment type="caution">
    <text evidence="9">The sequence shown here is derived from an EMBL/GenBank/DDBJ whole genome shotgun (WGS) entry which is preliminary data.</text>
</comment>
<keyword evidence="5 8" id="KW-1133">Transmembrane helix</keyword>
<evidence type="ECO:0000256" key="8">
    <source>
        <dbReference type="SAM" id="Phobius"/>
    </source>
</evidence>
<dbReference type="InterPro" id="IPR003400">
    <property type="entry name" value="ExbD"/>
</dbReference>
<evidence type="ECO:0000256" key="7">
    <source>
        <dbReference type="RuleBase" id="RU003879"/>
    </source>
</evidence>
<evidence type="ECO:0000256" key="1">
    <source>
        <dbReference type="ARBA" id="ARBA00004162"/>
    </source>
</evidence>
<evidence type="ECO:0000256" key="6">
    <source>
        <dbReference type="ARBA" id="ARBA00023136"/>
    </source>
</evidence>
<dbReference type="Gene3D" id="3.30.420.270">
    <property type="match status" value="1"/>
</dbReference>
<dbReference type="PANTHER" id="PTHR30558:SF3">
    <property type="entry name" value="BIOPOLYMER TRANSPORT PROTEIN EXBD-RELATED"/>
    <property type="match status" value="1"/>
</dbReference>
<keyword evidence="6 8" id="KW-0472">Membrane</keyword>
<dbReference type="PANTHER" id="PTHR30558">
    <property type="entry name" value="EXBD MEMBRANE COMPONENT OF PMF-DRIVEN MACROMOLECULE IMPORT SYSTEM"/>
    <property type="match status" value="1"/>
</dbReference>
<evidence type="ECO:0000313" key="10">
    <source>
        <dbReference type="Proteomes" id="UP001589628"/>
    </source>
</evidence>
<organism evidence="9 10">
    <name type="scientific">Balneatrix alpica</name>
    <dbReference type="NCBI Taxonomy" id="75684"/>
    <lineage>
        <taxon>Bacteria</taxon>
        <taxon>Pseudomonadati</taxon>
        <taxon>Pseudomonadota</taxon>
        <taxon>Gammaproteobacteria</taxon>
        <taxon>Oceanospirillales</taxon>
        <taxon>Balneatrichaceae</taxon>
        <taxon>Balneatrix</taxon>
    </lineage>
</organism>
<evidence type="ECO:0000256" key="4">
    <source>
        <dbReference type="ARBA" id="ARBA00022692"/>
    </source>
</evidence>
<keyword evidence="7" id="KW-0813">Transport</keyword>
<comment type="subcellular location">
    <subcellularLocation>
        <location evidence="1">Cell membrane</location>
        <topology evidence="1">Single-pass membrane protein</topology>
    </subcellularLocation>
    <subcellularLocation>
        <location evidence="7">Cell membrane</location>
        <topology evidence="7">Single-pass type II membrane protein</topology>
    </subcellularLocation>
</comment>
<dbReference type="EMBL" id="JBHLZN010000001">
    <property type="protein sequence ID" value="MFB9885594.1"/>
    <property type="molecule type" value="Genomic_DNA"/>
</dbReference>
<comment type="similarity">
    <text evidence="2 7">Belongs to the ExbD/TolR family.</text>
</comment>
<accession>A0ABV5Z8J5</accession>
<dbReference type="RefSeq" id="WP_027313683.1">
    <property type="nucleotide sequence ID" value="NZ_JAUESS010000005.1"/>
</dbReference>
<keyword evidence="4 7" id="KW-0812">Transmembrane</keyword>
<proteinExistence type="inferred from homology"/>
<evidence type="ECO:0000256" key="3">
    <source>
        <dbReference type="ARBA" id="ARBA00022475"/>
    </source>
</evidence>